<evidence type="ECO:0000313" key="1">
    <source>
        <dbReference type="EMBL" id="MFH8250854.1"/>
    </source>
</evidence>
<dbReference type="EMBL" id="JBIQWL010000003">
    <property type="protein sequence ID" value="MFH8250854.1"/>
    <property type="molecule type" value="Genomic_DNA"/>
</dbReference>
<proteinExistence type="predicted"/>
<evidence type="ECO:0000313" key="2">
    <source>
        <dbReference type="Proteomes" id="UP001610861"/>
    </source>
</evidence>
<name>A0ABW7Q7K6_9MICO</name>
<organism evidence="1 2">
    <name type="scientific">Microbacterium alkaliflavum</name>
    <dbReference type="NCBI Taxonomy" id="3248839"/>
    <lineage>
        <taxon>Bacteria</taxon>
        <taxon>Bacillati</taxon>
        <taxon>Actinomycetota</taxon>
        <taxon>Actinomycetes</taxon>
        <taxon>Micrococcales</taxon>
        <taxon>Microbacteriaceae</taxon>
        <taxon>Microbacterium</taxon>
    </lineage>
</organism>
<dbReference type="Proteomes" id="UP001610861">
    <property type="component" value="Unassembled WGS sequence"/>
</dbReference>
<protein>
    <submittedName>
        <fullName evidence="1">Uncharacterized protein</fullName>
    </submittedName>
</protein>
<reference evidence="1 2" key="1">
    <citation type="submission" date="2024-09" db="EMBL/GenBank/DDBJ databases">
        <authorList>
            <person name="Pan X."/>
        </authorList>
    </citation>
    <scope>NUCLEOTIDE SEQUENCE [LARGE SCALE GENOMIC DNA]</scope>
    <source>
        <strain evidence="1 2">B2969</strain>
    </source>
</reference>
<keyword evidence="2" id="KW-1185">Reference proteome</keyword>
<gene>
    <name evidence="1" type="ORF">ACH3VR_10850</name>
</gene>
<dbReference type="RefSeq" id="WP_396640801.1">
    <property type="nucleotide sequence ID" value="NZ_JBIQWL010000003.1"/>
</dbReference>
<accession>A0ABW7Q7K6</accession>
<sequence>MKVIAYAGGEYVTGDEIAEALLEYSEALAGAGSAAHMEIPIVDAHGQRARAAFLVGPSSQIVVTPADPGTEELTDQEVVDRLRRLTRSLHPVAYPAAEGDMSLEDFDGSEG</sequence>
<comment type="caution">
    <text evidence="1">The sequence shown here is derived from an EMBL/GenBank/DDBJ whole genome shotgun (WGS) entry which is preliminary data.</text>
</comment>